<sequence>MMNNEDPIRKSICGFTADFYGKLTDDQGAIISNVVVSPFSIYTAMAMTIAGTGGHTRAETLGALGIPILIWASRPHERIGALVHKLIASSKSFDAFMANRLFVMSAAKIQTNYSRVLTDHYDSACEVLGELPNNEAKRNHMNDWVSLVSHQKIMELIPKDANLSENTVKILSILCFKACWEPTFKIIHPSELEFFGLDGIKKPCVPLYAMANVMYAVLPKYEAELLRIPLNDAGWEMLLLVPKTNSGLVRLLLRLRKPGELSGLLNESPAIRPMHVYLPKFRLTQTAPLYAEKTLKKCGVTSLFDARTADLSEMCSDARLSVADIVHRVTFEVEEPIACQLTSEDAEKNLGDAKLTGATMRVQRPFFFAVICDKNIPLLVGHVTTPAEL</sequence>
<dbReference type="PANTHER" id="PTHR11461">
    <property type="entry name" value="SERINE PROTEASE INHIBITOR, SERPIN"/>
    <property type="match status" value="1"/>
</dbReference>
<dbReference type="InterPro" id="IPR042178">
    <property type="entry name" value="Serpin_sf_1"/>
</dbReference>
<reference evidence="3 4" key="1">
    <citation type="journal article" date="2018" name="Biotechnol. Adv.">
        <title>Improved genomic resources and new bioinformatic workflow for the carcinogenic parasite Clonorchis sinensis: Biotechnological implications.</title>
        <authorList>
            <person name="Wang D."/>
            <person name="Korhonen P.K."/>
            <person name="Gasser R.B."/>
            <person name="Young N.D."/>
        </authorList>
    </citation>
    <scope>NUCLEOTIDE SEQUENCE [LARGE SCALE GENOMIC DNA]</scope>
    <source>
        <strain evidence="3">Cs-k2</strain>
    </source>
</reference>
<evidence type="ECO:0000313" key="4">
    <source>
        <dbReference type="Proteomes" id="UP000286415"/>
    </source>
</evidence>
<dbReference type="OrthoDB" id="1063785at2759"/>
<name>A0A8T1N016_CLOSI</name>
<dbReference type="GO" id="GO:0005615">
    <property type="term" value="C:extracellular space"/>
    <property type="evidence" value="ECO:0007669"/>
    <property type="project" value="InterPro"/>
</dbReference>
<dbReference type="Gene3D" id="2.30.39.10">
    <property type="entry name" value="Alpha-1-antitrypsin, domain 1"/>
    <property type="match status" value="1"/>
</dbReference>
<proteinExistence type="inferred from homology"/>
<dbReference type="Proteomes" id="UP000286415">
    <property type="component" value="Unassembled WGS sequence"/>
</dbReference>
<accession>A0A8T1N016</accession>
<evidence type="ECO:0000256" key="1">
    <source>
        <dbReference type="RuleBase" id="RU000411"/>
    </source>
</evidence>
<organism evidence="3 4">
    <name type="scientific">Clonorchis sinensis</name>
    <name type="common">Chinese liver fluke</name>
    <dbReference type="NCBI Taxonomy" id="79923"/>
    <lineage>
        <taxon>Eukaryota</taxon>
        <taxon>Metazoa</taxon>
        <taxon>Spiralia</taxon>
        <taxon>Lophotrochozoa</taxon>
        <taxon>Platyhelminthes</taxon>
        <taxon>Trematoda</taxon>
        <taxon>Digenea</taxon>
        <taxon>Opisthorchiida</taxon>
        <taxon>Opisthorchiata</taxon>
        <taxon>Opisthorchiidae</taxon>
        <taxon>Clonorchis</taxon>
    </lineage>
</organism>
<dbReference type="AlphaFoldDB" id="A0A8T1N016"/>
<protein>
    <submittedName>
        <fullName evidence="3">Serpin B9</fullName>
    </submittedName>
</protein>
<evidence type="ECO:0000313" key="3">
    <source>
        <dbReference type="EMBL" id="KAG5454351.1"/>
    </source>
</evidence>
<reference evidence="3 4" key="2">
    <citation type="journal article" date="2021" name="Genomics">
        <title>High-quality reference genome for Clonorchis sinensis.</title>
        <authorList>
            <person name="Young N.D."/>
            <person name="Stroehlein A.J."/>
            <person name="Kinkar L."/>
            <person name="Wang T."/>
            <person name="Sohn W.M."/>
            <person name="Chang B.C.H."/>
            <person name="Kaur P."/>
            <person name="Weisz D."/>
            <person name="Dudchenko O."/>
            <person name="Aiden E.L."/>
            <person name="Korhonen P.K."/>
            <person name="Gasser R.B."/>
        </authorList>
    </citation>
    <scope>NUCLEOTIDE SEQUENCE [LARGE SCALE GENOMIC DNA]</scope>
    <source>
        <strain evidence="3">Cs-k2</strain>
    </source>
</reference>
<evidence type="ECO:0000259" key="2">
    <source>
        <dbReference type="SMART" id="SM00093"/>
    </source>
</evidence>
<dbReference type="SMART" id="SM00093">
    <property type="entry name" value="SERPIN"/>
    <property type="match status" value="1"/>
</dbReference>
<comment type="similarity">
    <text evidence="1">Belongs to the serpin family.</text>
</comment>
<gene>
    <name evidence="3" type="ORF">CSKR_108933</name>
</gene>
<dbReference type="InterPro" id="IPR036186">
    <property type="entry name" value="Serpin_sf"/>
</dbReference>
<dbReference type="InterPro" id="IPR042185">
    <property type="entry name" value="Serpin_sf_2"/>
</dbReference>
<comment type="caution">
    <text evidence="3">The sequence shown here is derived from an EMBL/GenBank/DDBJ whole genome shotgun (WGS) entry which is preliminary data.</text>
</comment>
<dbReference type="InterPro" id="IPR000215">
    <property type="entry name" value="Serpin_fam"/>
</dbReference>
<dbReference type="Gene3D" id="3.30.497.10">
    <property type="entry name" value="Antithrombin, subunit I, domain 2"/>
    <property type="match status" value="1"/>
</dbReference>
<feature type="domain" description="Serpin" evidence="2">
    <location>
        <begin position="17"/>
        <end position="386"/>
    </location>
</feature>
<keyword evidence="4" id="KW-1185">Reference proteome</keyword>
<dbReference type="SUPFAM" id="SSF56574">
    <property type="entry name" value="Serpins"/>
    <property type="match status" value="1"/>
</dbReference>
<dbReference type="Pfam" id="PF00079">
    <property type="entry name" value="Serpin"/>
    <property type="match status" value="1"/>
</dbReference>
<dbReference type="InterPro" id="IPR023796">
    <property type="entry name" value="Serpin_dom"/>
</dbReference>
<dbReference type="GO" id="GO:0004867">
    <property type="term" value="F:serine-type endopeptidase inhibitor activity"/>
    <property type="evidence" value="ECO:0007669"/>
    <property type="project" value="InterPro"/>
</dbReference>
<dbReference type="PANTHER" id="PTHR11461:SF372">
    <property type="entry name" value="ACCESSORY GLAND PROTEIN ACP76A-RELATED"/>
    <property type="match status" value="1"/>
</dbReference>
<dbReference type="EMBL" id="NIRI02000010">
    <property type="protein sequence ID" value="KAG5454351.1"/>
    <property type="molecule type" value="Genomic_DNA"/>
</dbReference>